<sequence>MKPYQNFEQIEYDLKVLNLERKIAFEELKSVKQDFEETLKPMNILGGALKFLGKYGALLLVKKFFK</sequence>
<reference evidence="2 4" key="2">
    <citation type="submission" date="2016-10" db="EMBL/GenBank/DDBJ databases">
        <authorList>
            <person name="Varghese N."/>
            <person name="Submissions S."/>
        </authorList>
    </citation>
    <scope>NUCLEOTIDE SEQUENCE [LARGE SCALE GENOMIC DNA]</scope>
    <source>
        <strain evidence="2 4">DSW-5</strain>
    </source>
</reference>
<dbReference type="Proteomes" id="UP000183071">
    <property type="component" value="Unassembled WGS sequence"/>
</dbReference>
<keyword evidence="1" id="KW-0436">Ligase</keyword>
<comment type="caution">
    <text evidence="1">The sequence shown here is derived from an EMBL/GenBank/DDBJ whole genome shotgun (WGS) entry which is preliminary data.</text>
</comment>
<dbReference type="Proteomes" id="UP000037716">
    <property type="component" value="Unassembled WGS sequence"/>
</dbReference>
<dbReference type="AlphaFoldDB" id="A0A0M9CEI3"/>
<accession>A0A0M9CEI3</accession>
<keyword evidence="4" id="KW-1185">Reference proteome</keyword>
<organism evidence="1 3">
    <name type="scientific">Polaribacter dokdonensis DSW-5</name>
    <dbReference type="NCBI Taxonomy" id="1300348"/>
    <lineage>
        <taxon>Bacteria</taxon>
        <taxon>Pseudomonadati</taxon>
        <taxon>Bacteroidota</taxon>
        <taxon>Flavobacteriia</taxon>
        <taxon>Flavobacteriales</taxon>
        <taxon>Flavobacteriaceae</taxon>
    </lineage>
</organism>
<evidence type="ECO:0000313" key="4">
    <source>
        <dbReference type="Proteomes" id="UP000183071"/>
    </source>
</evidence>
<dbReference type="EMBL" id="FNUE01000001">
    <property type="protein sequence ID" value="SEE20284.1"/>
    <property type="molecule type" value="Genomic_DNA"/>
</dbReference>
<evidence type="ECO:0000313" key="1">
    <source>
        <dbReference type="EMBL" id="KOY51031.1"/>
    </source>
</evidence>
<evidence type="ECO:0000313" key="3">
    <source>
        <dbReference type="Proteomes" id="UP000037716"/>
    </source>
</evidence>
<dbReference type="GO" id="GO:0004812">
    <property type="term" value="F:aminoacyl-tRNA ligase activity"/>
    <property type="evidence" value="ECO:0007669"/>
    <property type="project" value="UniProtKB-KW"/>
</dbReference>
<gene>
    <name evidence="1" type="ORF">I602_591</name>
    <name evidence="2" type="ORF">SAMN05444353_1192</name>
</gene>
<proteinExistence type="predicted"/>
<evidence type="ECO:0000313" key="2">
    <source>
        <dbReference type="EMBL" id="SEE20284.1"/>
    </source>
</evidence>
<protein>
    <submittedName>
        <fullName evidence="1">Glutaminyl-tRNA synthetase</fullName>
    </submittedName>
</protein>
<reference evidence="1 3" key="1">
    <citation type="submission" date="2015-07" db="EMBL/GenBank/DDBJ databases">
        <title>Genome of Polaribacter dokdonenesis DSW-5, isolated from seawater off Dokdo in Korea.</title>
        <authorList>
            <person name="Yoon K."/>
            <person name="Song J.Y."/>
            <person name="Kim J.F."/>
        </authorList>
    </citation>
    <scope>NUCLEOTIDE SEQUENCE [LARGE SCALE GENOMIC DNA]</scope>
    <source>
        <strain evidence="1 3">DSW-5</strain>
    </source>
</reference>
<dbReference type="PATRIC" id="fig|1300348.6.peg.590"/>
<name>A0A0M9CEI3_9FLAO</name>
<dbReference type="STRING" id="1300348.I602_591"/>
<dbReference type="RefSeq" id="WP_053975269.1">
    <property type="nucleotide sequence ID" value="NZ_FNUE01000001.1"/>
</dbReference>
<dbReference type="OrthoDB" id="1149272at2"/>
<dbReference type="EMBL" id="LGBR01000001">
    <property type="protein sequence ID" value="KOY51031.1"/>
    <property type="molecule type" value="Genomic_DNA"/>
</dbReference>
<keyword evidence="1" id="KW-0030">Aminoacyl-tRNA synthetase</keyword>